<dbReference type="EMBL" id="JAYFUM010000005">
    <property type="protein sequence ID" value="MEA5138399.1"/>
    <property type="molecule type" value="Genomic_DNA"/>
</dbReference>
<gene>
    <name evidence="1" type="ORF">VB248_04615</name>
</gene>
<protein>
    <submittedName>
        <fullName evidence="1">HmuY family protein</fullName>
    </submittedName>
</protein>
<keyword evidence="2" id="KW-1185">Reference proteome</keyword>
<comment type="caution">
    <text evidence="1">The sequence shown here is derived from an EMBL/GenBank/DDBJ whole genome shotgun (WGS) entry which is preliminary data.</text>
</comment>
<evidence type="ECO:0000313" key="1">
    <source>
        <dbReference type="EMBL" id="MEA5138399.1"/>
    </source>
</evidence>
<dbReference type="CDD" id="cd12105">
    <property type="entry name" value="HmuY"/>
    <property type="match status" value="1"/>
</dbReference>
<organism evidence="1 2">
    <name type="scientific">Arcicella rigui</name>
    <dbReference type="NCBI Taxonomy" id="797020"/>
    <lineage>
        <taxon>Bacteria</taxon>
        <taxon>Pseudomonadati</taxon>
        <taxon>Bacteroidota</taxon>
        <taxon>Cytophagia</taxon>
        <taxon>Cytophagales</taxon>
        <taxon>Flectobacillaceae</taxon>
        <taxon>Arcicella</taxon>
    </lineage>
</organism>
<name>A0ABU5Q7P0_9BACT</name>
<dbReference type="InterPro" id="IPR025921">
    <property type="entry name" value="HmuY"/>
</dbReference>
<dbReference type="Pfam" id="PF14064">
    <property type="entry name" value="HmuY"/>
    <property type="match status" value="2"/>
</dbReference>
<accession>A0ABU5Q7P0</accession>
<reference evidence="1 2" key="1">
    <citation type="submission" date="2023-12" db="EMBL/GenBank/DDBJ databases">
        <title>Novel species of the genus Arcicella isolated from rivers.</title>
        <authorList>
            <person name="Lu H."/>
        </authorList>
    </citation>
    <scope>NUCLEOTIDE SEQUENCE [LARGE SCALE GENOMIC DNA]</scope>
    <source>
        <strain evidence="1 2">KCTC 23307</strain>
    </source>
</reference>
<dbReference type="RefSeq" id="WP_323295567.1">
    <property type="nucleotide sequence ID" value="NZ_JAYFUM010000005.1"/>
</dbReference>
<proteinExistence type="predicted"/>
<dbReference type="PROSITE" id="PS51257">
    <property type="entry name" value="PROKAR_LIPOPROTEIN"/>
    <property type="match status" value="1"/>
</dbReference>
<evidence type="ECO:0000313" key="2">
    <source>
        <dbReference type="Proteomes" id="UP001302949"/>
    </source>
</evidence>
<sequence>MKRLFNVWLVLSLINTIFLLGCKDEEIALPDNLAQFESTEQGMDATTTEATIKVKFSRAVEVATTVSVQLTPTGMTYGTEFTTTPAAADNTLSLSVPAGSSEVSFKISKASGVFLSGAETLKFKISSVTTPALVGTNAELLVKFTAIVSEGTSLKLNGGTGGSSAINSVFVDFSNNNQVSVARASWDLGFYAGSNFVVKLNHTTASTAIVTTKSDITQVNSADTVGKNLTLGFDPSHFALVDDITGDITKTVIAQVSATDADNKVYIINRGTGGATTKKDLIKVRILRTTDGSGYTLQYATLTETTFKSVTITKDASYNFNYVSFETGTPVSVEPAKELWDIEWTGALYKTNLSATVEIPYYFSDQVFINHLAGVQAAEVLTSTVSYENFAESNLSAITFSSNRSTIGANWRATTGTVGVKTDRFYLVKDAAGNVYKLKFLNFTSADGGERGYPNIEYKLVKKASN</sequence>
<dbReference type="Proteomes" id="UP001302949">
    <property type="component" value="Unassembled WGS sequence"/>
</dbReference>